<evidence type="ECO:0000313" key="1">
    <source>
        <dbReference type="EMBL" id="EOP67913.1"/>
    </source>
</evidence>
<dbReference type="Gene3D" id="2.60.40.2870">
    <property type="match status" value="1"/>
</dbReference>
<sequence>MEELKKVDPRRMTPNVVEDIIKTGTRKPGDSPGTWKYIREEGYVVINDKGDVFMFKKAALGISSLAITVFVGLGMATEASAGLAAPLSSLNVVQVESEQGRVETINPNSFSTTRNHGGKYVYIYTKEIGYGQNPFAKMNGSAVKSIGSTVIGGKPIVGWYYKCSLLLGISKEHLNTKKHLLTLHLIQCELQSISNKYRVKL</sequence>
<evidence type="ECO:0000313" key="2">
    <source>
        <dbReference type="Proteomes" id="UP000014019"/>
    </source>
</evidence>
<dbReference type="Proteomes" id="UP000014019">
    <property type="component" value="Unassembled WGS sequence"/>
</dbReference>
<dbReference type="InterPro" id="IPR032624">
    <property type="entry name" value="DUF4879"/>
</dbReference>
<protein>
    <recommendedName>
        <fullName evidence="3">DUF4879 domain-containing protein</fullName>
    </recommendedName>
</protein>
<dbReference type="AlphaFoldDB" id="R8QC02"/>
<dbReference type="EMBL" id="AHEZ01000049">
    <property type="protein sequence ID" value="EOP67913.1"/>
    <property type="molecule type" value="Genomic_DNA"/>
</dbReference>
<reference evidence="1 2" key="1">
    <citation type="submission" date="2012-12" db="EMBL/GenBank/DDBJ databases">
        <title>The Genome Sequence of Bacillus cereus VD118.</title>
        <authorList>
            <consortium name="The Broad Institute Genome Sequencing Platform"/>
            <consortium name="The Broad Institute Genome Sequencing Center for Infectious Disease"/>
            <person name="Feldgarden M."/>
            <person name="Van der Auwera G.A."/>
            <person name="Mahillon J."/>
            <person name="Duprez V."/>
            <person name="Timmery S."/>
            <person name="Mattelet C."/>
            <person name="Dierick K."/>
            <person name="Sun M."/>
            <person name="Yu Z."/>
            <person name="Zhu L."/>
            <person name="Hu X."/>
            <person name="Shank E.B."/>
            <person name="Swiecicka I."/>
            <person name="Hansen B.M."/>
            <person name="Andrup L."/>
            <person name="Walker B."/>
            <person name="Young S.K."/>
            <person name="Zeng Q."/>
            <person name="Gargeya S."/>
            <person name="Fitzgerald M."/>
            <person name="Haas B."/>
            <person name="Abouelleil A."/>
            <person name="Alvarado L."/>
            <person name="Arachchi H.M."/>
            <person name="Berlin A.M."/>
            <person name="Chapman S.B."/>
            <person name="Dewar J."/>
            <person name="Goldberg J."/>
            <person name="Griggs A."/>
            <person name="Gujja S."/>
            <person name="Hansen M."/>
            <person name="Howarth C."/>
            <person name="Imamovic A."/>
            <person name="Larimer J."/>
            <person name="McCowan C."/>
            <person name="Murphy C."/>
            <person name="Neiman D."/>
            <person name="Pearson M."/>
            <person name="Priest M."/>
            <person name="Roberts A."/>
            <person name="Saif S."/>
            <person name="Shea T."/>
            <person name="Sisk P."/>
            <person name="Sykes S."/>
            <person name="Wortman J."/>
            <person name="Nusbaum C."/>
            <person name="Birren B."/>
        </authorList>
    </citation>
    <scope>NUCLEOTIDE SEQUENCE [LARGE SCALE GENOMIC DNA]</scope>
    <source>
        <strain evidence="1 2">VD118</strain>
    </source>
</reference>
<accession>R8QC02</accession>
<dbReference type="Pfam" id="PF16219">
    <property type="entry name" value="DUF4879"/>
    <property type="match status" value="1"/>
</dbReference>
<comment type="caution">
    <text evidence="1">The sequence shown here is derived from an EMBL/GenBank/DDBJ whole genome shotgun (WGS) entry which is preliminary data.</text>
</comment>
<proteinExistence type="predicted"/>
<gene>
    <name evidence="1" type="ORF">IIQ_05214</name>
</gene>
<name>R8QC02_BACCE</name>
<dbReference type="HOGENOM" id="CLU_1358160_0_0_9"/>
<organism evidence="1 2">
    <name type="scientific">Bacillus cereus VD118</name>
    <dbReference type="NCBI Taxonomy" id="1053231"/>
    <lineage>
        <taxon>Bacteria</taxon>
        <taxon>Bacillati</taxon>
        <taxon>Bacillota</taxon>
        <taxon>Bacilli</taxon>
        <taxon>Bacillales</taxon>
        <taxon>Bacillaceae</taxon>
        <taxon>Bacillus</taxon>
        <taxon>Bacillus cereus group</taxon>
    </lineage>
</organism>
<evidence type="ECO:0008006" key="3">
    <source>
        <dbReference type="Google" id="ProtNLM"/>
    </source>
</evidence>
<dbReference type="PATRIC" id="fig|1053231.3.peg.3617"/>